<accession>A0A0F9D5N9</accession>
<organism evidence="1">
    <name type="scientific">marine sediment metagenome</name>
    <dbReference type="NCBI Taxonomy" id="412755"/>
    <lineage>
        <taxon>unclassified sequences</taxon>
        <taxon>metagenomes</taxon>
        <taxon>ecological metagenomes</taxon>
    </lineage>
</organism>
<dbReference type="AlphaFoldDB" id="A0A0F9D5N9"/>
<comment type="caution">
    <text evidence="1">The sequence shown here is derived from an EMBL/GenBank/DDBJ whole genome shotgun (WGS) entry which is preliminary data.</text>
</comment>
<evidence type="ECO:0000313" key="1">
    <source>
        <dbReference type="EMBL" id="KKL07388.1"/>
    </source>
</evidence>
<dbReference type="EMBL" id="LAZR01043313">
    <property type="protein sequence ID" value="KKL07388.1"/>
    <property type="molecule type" value="Genomic_DNA"/>
</dbReference>
<proteinExistence type="predicted"/>
<dbReference type="PROSITE" id="PS51257">
    <property type="entry name" value="PROKAR_LIPOPROTEIN"/>
    <property type="match status" value="1"/>
</dbReference>
<name>A0A0F9D5N9_9ZZZZ</name>
<protein>
    <submittedName>
        <fullName evidence="1">Uncharacterized protein</fullName>
    </submittedName>
</protein>
<sequence length="31" mass="3202">MYRIEDAFWEGVVSGNGPIIVVVGCGGTGAF</sequence>
<feature type="non-terminal residue" evidence="1">
    <location>
        <position position="31"/>
    </location>
</feature>
<reference evidence="1" key="1">
    <citation type="journal article" date="2015" name="Nature">
        <title>Complex archaea that bridge the gap between prokaryotes and eukaryotes.</title>
        <authorList>
            <person name="Spang A."/>
            <person name="Saw J.H."/>
            <person name="Jorgensen S.L."/>
            <person name="Zaremba-Niedzwiedzka K."/>
            <person name="Martijn J."/>
            <person name="Lind A.E."/>
            <person name="van Eijk R."/>
            <person name="Schleper C."/>
            <person name="Guy L."/>
            <person name="Ettema T.J."/>
        </authorList>
    </citation>
    <scope>NUCLEOTIDE SEQUENCE</scope>
</reference>
<gene>
    <name evidence="1" type="ORF">LCGC14_2586540</name>
</gene>